<evidence type="ECO:0000256" key="5">
    <source>
        <dbReference type="ARBA" id="ARBA00023012"/>
    </source>
</evidence>
<dbReference type="PROSITE" id="PS50109">
    <property type="entry name" value="HIS_KIN"/>
    <property type="match status" value="1"/>
</dbReference>
<keyword evidence="4" id="KW-0418">Kinase</keyword>
<keyword evidence="6" id="KW-0472">Membrane</keyword>
<dbReference type="PANTHER" id="PTHR24421">
    <property type="entry name" value="NITRATE/NITRITE SENSOR PROTEIN NARX-RELATED"/>
    <property type="match status" value="1"/>
</dbReference>
<dbReference type="Gene3D" id="3.30.565.10">
    <property type="entry name" value="Histidine kinase-like ATPase, C-terminal domain"/>
    <property type="match status" value="1"/>
</dbReference>
<feature type="transmembrane region" description="Helical" evidence="6">
    <location>
        <begin position="229"/>
        <end position="247"/>
    </location>
</feature>
<proteinExistence type="predicted"/>
<organism evidence="8 9">
    <name type="scientific">Sphingomonas sanxanigenens</name>
    <dbReference type="NCBI Taxonomy" id="397260"/>
    <lineage>
        <taxon>Bacteria</taxon>
        <taxon>Pseudomonadati</taxon>
        <taxon>Pseudomonadota</taxon>
        <taxon>Alphaproteobacteria</taxon>
        <taxon>Sphingomonadales</taxon>
        <taxon>Sphingomonadaceae</taxon>
        <taxon>Sphingomonas</taxon>
    </lineage>
</organism>
<gene>
    <name evidence="8" type="ORF">DI623_08135</name>
</gene>
<comment type="caution">
    <text evidence="8">The sequence shown here is derived from an EMBL/GenBank/DDBJ whole genome shotgun (WGS) entry which is preliminary data.</text>
</comment>
<dbReference type="EC" id="2.7.13.3" evidence="2"/>
<keyword evidence="6" id="KW-1133">Transmembrane helix</keyword>
<dbReference type="GO" id="GO:0004673">
    <property type="term" value="F:protein histidine kinase activity"/>
    <property type="evidence" value="ECO:0007669"/>
    <property type="project" value="UniProtKB-EC"/>
</dbReference>
<keyword evidence="6" id="KW-0812">Transmembrane</keyword>
<protein>
    <recommendedName>
        <fullName evidence="2">histidine kinase</fullName>
        <ecNumber evidence="2">2.7.13.3</ecNumber>
    </recommendedName>
</protein>
<evidence type="ECO:0000256" key="3">
    <source>
        <dbReference type="ARBA" id="ARBA00022679"/>
    </source>
</evidence>
<feature type="transmembrane region" description="Helical" evidence="6">
    <location>
        <begin position="203"/>
        <end position="222"/>
    </location>
</feature>
<evidence type="ECO:0000313" key="8">
    <source>
        <dbReference type="EMBL" id="PZO90071.1"/>
    </source>
</evidence>
<feature type="transmembrane region" description="Helical" evidence="6">
    <location>
        <begin position="140"/>
        <end position="161"/>
    </location>
</feature>
<dbReference type="InterPro" id="IPR004358">
    <property type="entry name" value="Sig_transdc_His_kin-like_C"/>
</dbReference>
<dbReference type="SMART" id="SM00387">
    <property type="entry name" value="HATPase_c"/>
    <property type="match status" value="1"/>
</dbReference>
<reference evidence="8 9" key="1">
    <citation type="submission" date="2017-08" db="EMBL/GenBank/DDBJ databases">
        <title>Infants hospitalized years apart are colonized by the same room-sourced microbial strains.</title>
        <authorList>
            <person name="Brooks B."/>
            <person name="Olm M.R."/>
            <person name="Firek B.A."/>
            <person name="Baker R."/>
            <person name="Thomas B.C."/>
            <person name="Morowitz M.J."/>
            <person name="Banfield J.F."/>
        </authorList>
    </citation>
    <scope>NUCLEOTIDE SEQUENCE [LARGE SCALE GENOMIC DNA]</scope>
    <source>
        <strain evidence="8">S2_018_000_R2_101</strain>
    </source>
</reference>
<dbReference type="InterPro" id="IPR050482">
    <property type="entry name" value="Sensor_HK_TwoCompSys"/>
</dbReference>
<evidence type="ECO:0000259" key="7">
    <source>
        <dbReference type="PROSITE" id="PS50109"/>
    </source>
</evidence>
<dbReference type="Proteomes" id="UP000249066">
    <property type="component" value="Unassembled WGS sequence"/>
</dbReference>
<evidence type="ECO:0000313" key="9">
    <source>
        <dbReference type="Proteomes" id="UP000249066"/>
    </source>
</evidence>
<dbReference type="InterPro" id="IPR003594">
    <property type="entry name" value="HATPase_dom"/>
</dbReference>
<dbReference type="InterPro" id="IPR036890">
    <property type="entry name" value="HATPase_C_sf"/>
</dbReference>
<accession>A0A2W5C4K6</accession>
<dbReference type="GO" id="GO:0000160">
    <property type="term" value="P:phosphorelay signal transduction system"/>
    <property type="evidence" value="ECO:0007669"/>
    <property type="project" value="UniProtKB-KW"/>
</dbReference>
<evidence type="ECO:0000256" key="1">
    <source>
        <dbReference type="ARBA" id="ARBA00000085"/>
    </source>
</evidence>
<evidence type="ECO:0000256" key="6">
    <source>
        <dbReference type="SAM" id="Phobius"/>
    </source>
</evidence>
<dbReference type="SUPFAM" id="SSF55874">
    <property type="entry name" value="ATPase domain of HSP90 chaperone/DNA topoisomerase II/histidine kinase"/>
    <property type="match status" value="1"/>
</dbReference>
<feature type="non-terminal residue" evidence="8">
    <location>
        <position position="579"/>
    </location>
</feature>
<keyword evidence="5" id="KW-0902">Two-component regulatory system</keyword>
<feature type="transmembrane region" description="Helical" evidence="6">
    <location>
        <begin position="12"/>
        <end position="35"/>
    </location>
</feature>
<dbReference type="CDD" id="cd16917">
    <property type="entry name" value="HATPase_UhpB-NarQ-NarX-like"/>
    <property type="match status" value="1"/>
</dbReference>
<feature type="domain" description="Histidine kinase" evidence="7">
    <location>
        <begin position="481"/>
        <end position="573"/>
    </location>
</feature>
<evidence type="ECO:0000256" key="4">
    <source>
        <dbReference type="ARBA" id="ARBA00022777"/>
    </source>
</evidence>
<sequence length="579" mass="62957">MTAKLGRWGWRRGLLIVLGAQLLFWTFYGLIVLGFQPAATWGEYRLTAGRAALASTDIPTGAWAPGLSEPAVLHIPGWQPAILYPAHVAFLSPSERPAAGGAWSLNCLHAPCGATDGVYAGPYDRIAKAAGWERFQRFDMVWLAIAVEGLLGMALLVLLPLSRFSRLQTITGLFMILVSADAWLTAFGADALPYAWFPLLRYGVEYLMLAMVALTVNAFAGWRPQEAGIALGCFAIGFAILIAAMLARGDVALVVHWLDIIALVLVTAYGVVALLRLGRTAPGPAIRVMAILLVGIASIAWDILIQPSLSVPMLQASVLTPTLTTFLVLFELALQGRQLSREADEARTDLERQVLEQDASLLRSSNLLRHQERRIAIDAERQRLLRDMHDGVGGILTHLLLDTREERLTHAEIGEALQSAVDDLRNLAGAIDAADEPIDEALAMFRERISVRLARSDVVFDWSCKLSAPAPRLDAPRLLSLYRLLQEGVANTLRHGHATRITLMAERLEGDRLLVALSDNGVGFDPANARGAPGEGRGLANMRRRAMQMGGDLRVESAPGQGVRIALLVPIGDGWKRKS</sequence>
<comment type="catalytic activity">
    <reaction evidence="1">
        <text>ATP + protein L-histidine = ADP + protein N-phospho-L-histidine.</text>
        <dbReference type="EC" id="2.7.13.3"/>
    </reaction>
</comment>
<dbReference type="PRINTS" id="PR00344">
    <property type="entry name" value="BCTRLSENSOR"/>
</dbReference>
<keyword evidence="3" id="KW-0808">Transferase</keyword>
<dbReference type="InterPro" id="IPR005467">
    <property type="entry name" value="His_kinase_dom"/>
</dbReference>
<feature type="transmembrane region" description="Helical" evidence="6">
    <location>
        <begin position="286"/>
        <end position="304"/>
    </location>
</feature>
<dbReference type="EMBL" id="QFNN01000037">
    <property type="protein sequence ID" value="PZO90071.1"/>
    <property type="molecule type" value="Genomic_DNA"/>
</dbReference>
<feature type="transmembrane region" description="Helical" evidence="6">
    <location>
        <begin position="253"/>
        <end position="274"/>
    </location>
</feature>
<dbReference type="Pfam" id="PF02518">
    <property type="entry name" value="HATPase_c"/>
    <property type="match status" value="1"/>
</dbReference>
<evidence type="ECO:0000256" key="2">
    <source>
        <dbReference type="ARBA" id="ARBA00012438"/>
    </source>
</evidence>
<dbReference type="AlphaFoldDB" id="A0A2W5C4K6"/>
<name>A0A2W5C4K6_9SPHN</name>
<feature type="transmembrane region" description="Helical" evidence="6">
    <location>
        <begin position="173"/>
        <end position="197"/>
    </location>
</feature>